<dbReference type="Proteomes" id="UP000789831">
    <property type="component" value="Unassembled WGS sequence"/>
</dbReference>
<feature type="coiled-coil region" evidence="2">
    <location>
        <begin position="164"/>
        <end position="198"/>
    </location>
</feature>
<dbReference type="EMBL" id="CAJVPL010004352">
    <property type="protein sequence ID" value="CAG8646518.1"/>
    <property type="molecule type" value="Genomic_DNA"/>
</dbReference>
<gene>
    <name evidence="4" type="ORF">AGERDE_LOCUS11219</name>
</gene>
<accession>A0A9N9DT80</accession>
<proteinExistence type="predicted"/>
<comment type="caution">
    <text evidence="4">The sequence shown here is derived from an EMBL/GenBank/DDBJ whole genome shotgun (WGS) entry which is preliminary data.</text>
</comment>
<protein>
    <submittedName>
        <fullName evidence="4">9505_t:CDS:1</fullName>
    </submittedName>
</protein>
<dbReference type="AlphaFoldDB" id="A0A9N9DT80"/>
<keyword evidence="1" id="KW-0238">DNA-binding</keyword>
<evidence type="ECO:0000259" key="3">
    <source>
        <dbReference type="PROSITE" id="PS50118"/>
    </source>
</evidence>
<evidence type="ECO:0000313" key="4">
    <source>
        <dbReference type="EMBL" id="CAG8646518.1"/>
    </source>
</evidence>
<dbReference type="Gene3D" id="1.10.30.10">
    <property type="entry name" value="High mobility group box domain"/>
    <property type="match status" value="1"/>
</dbReference>
<reference evidence="4" key="1">
    <citation type="submission" date="2021-06" db="EMBL/GenBank/DDBJ databases">
        <authorList>
            <person name="Kallberg Y."/>
            <person name="Tangrot J."/>
            <person name="Rosling A."/>
        </authorList>
    </citation>
    <scope>NUCLEOTIDE SEQUENCE</scope>
    <source>
        <strain evidence="4">MT106</strain>
    </source>
</reference>
<dbReference type="InterPro" id="IPR009071">
    <property type="entry name" value="HMG_box_dom"/>
</dbReference>
<keyword evidence="2" id="KW-0175">Coiled coil</keyword>
<feature type="DNA-binding region" description="HMG box" evidence="1">
    <location>
        <begin position="29"/>
        <end position="96"/>
    </location>
</feature>
<feature type="domain" description="HMG box" evidence="3">
    <location>
        <begin position="29"/>
        <end position="96"/>
    </location>
</feature>
<keyword evidence="1" id="KW-0539">Nucleus</keyword>
<keyword evidence="5" id="KW-1185">Reference proteome</keyword>
<evidence type="ECO:0000256" key="2">
    <source>
        <dbReference type="SAM" id="Coils"/>
    </source>
</evidence>
<dbReference type="InterPro" id="IPR036910">
    <property type="entry name" value="HMG_box_dom_sf"/>
</dbReference>
<dbReference type="PROSITE" id="PS50118">
    <property type="entry name" value="HMG_BOX_2"/>
    <property type="match status" value="1"/>
</dbReference>
<dbReference type="OrthoDB" id="2367927at2759"/>
<evidence type="ECO:0000313" key="5">
    <source>
        <dbReference type="Proteomes" id="UP000789831"/>
    </source>
</evidence>
<sequence>MSNIFFPSFPPRISVDELIKPRNRKQKQPTKAPNAFMIYRINYCREIWNDRNISQPEISSMASQAWKQESQAVKRTYFEFAKQAKEIYLARNAENHVIDDGDIGSSQSQNEDVQVITESDTLINIQPNRITENINPLVSETEVTSFDNYNFNINLEFTNMQSRIAILESELVSMNSHVVILENELVSMNSRVAILENESTSMRQTISFFNI</sequence>
<dbReference type="SUPFAM" id="SSF47095">
    <property type="entry name" value="HMG-box"/>
    <property type="match status" value="1"/>
</dbReference>
<organism evidence="4 5">
    <name type="scientific">Ambispora gerdemannii</name>
    <dbReference type="NCBI Taxonomy" id="144530"/>
    <lineage>
        <taxon>Eukaryota</taxon>
        <taxon>Fungi</taxon>
        <taxon>Fungi incertae sedis</taxon>
        <taxon>Mucoromycota</taxon>
        <taxon>Glomeromycotina</taxon>
        <taxon>Glomeromycetes</taxon>
        <taxon>Archaeosporales</taxon>
        <taxon>Ambisporaceae</taxon>
        <taxon>Ambispora</taxon>
    </lineage>
</organism>
<evidence type="ECO:0000256" key="1">
    <source>
        <dbReference type="PROSITE-ProRule" id="PRU00267"/>
    </source>
</evidence>
<dbReference type="GO" id="GO:0003677">
    <property type="term" value="F:DNA binding"/>
    <property type="evidence" value="ECO:0007669"/>
    <property type="project" value="UniProtKB-UniRule"/>
</dbReference>
<name>A0A9N9DT80_9GLOM</name>
<dbReference type="Pfam" id="PF00505">
    <property type="entry name" value="HMG_box"/>
    <property type="match status" value="1"/>
</dbReference>
<dbReference type="GO" id="GO:0005634">
    <property type="term" value="C:nucleus"/>
    <property type="evidence" value="ECO:0007669"/>
    <property type="project" value="UniProtKB-UniRule"/>
</dbReference>